<reference evidence="2" key="1">
    <citation type="journal article" date="2019" name="Int. J. Syst. Evol. Microbiol.">
        <title>The Global Catalogue of Microorganisms (GCM) 10K type strain sequencing project: providing services to taxonomists for standard genome sequencing and annotation.</title>
        <authorList>
            <consortium name="The Broad Institute Genomics Platform"/>
            <consortium name="The Broad Institute Genome Sequencing Center for Infectious Disease"/>
            <person name="Wu L."/>
            <person name="Ma J."/>
        </authorList>
    </citation>
    <scope>NUCLEOTIDE SEQUENCE [LARGE SCALE GENOMIC DNA]</scope>
    <source>
        <strain evidence="2">JCM 10649</strain>
    </source>
</reference>
<evidence type="ECO:0000313" key="2">
    <source>
        <dbReference type="Proteomes" id="UP001499895"/>
    </source>
</evidence>
<protein>
    <recommendedName>
        <fullName evidence="3">HTH merR-type domain-containing protein</fullName>
    </recommendedName>
</protein>
<evidence type="ECO:0000313" key="1">
    <source>
        <dbReference type="EMBL" id="GAA0454168.1"/>
    </source>
</evidence>
<name>A0ABP3JHV9_9ACTN</name>
<gene>
    <name evidence="1" type="ORF">GCM10009544_16180</name>
</gene>
<accession>A0ABP3JHV9</accession>
<dbReference type="Proteomes" id="UP001499895">
    <property type="component" value="Unassembled WGS sequence"/>
</dbReference>
<proteinExistence type="predicted"/>
<dbReference type="EMBL" id="BAAAHB010000011">
    <property type="protein sequence ID" value="GAA0454168.1"/>
    <property type="molecule type" value="Genomic_DNA"/>
</dbReference>
<keyword evidence="2" id="KW-1185">Reference proteome</keyword>
<comment type="caution">
    <text evidence="1">The sequence shown here is derived from an EMBL/GenBank/DDBJ whole genome shotgun (WGS) entry which is preliminary data.</text>
</comment>
<evidence type="ECO:0008006" key="3">
    <source>
        <dbReference type="Google" id="ProtNLM"/>
    </source>
</evidence>
<organism evidence="1 2">
    <name type="scientific">Streptomyces stramineus</name>
    <dbReference type="NCBI Taxonomy" id="173861"/>
    <lineage>
        <taxon>Bacteria</taxon>
        <taxon>Bacillati</taxon>
        <taxon>Actinomycetota</taxon>
        <taxon>Actinomycetes</taxon>
        <taxon>Kitasatosporales</taxon>
        <taxon>Streptomycetaceae</taxon>
        <taxon>Streptomyces</taxon>
    </lineage>
</organism>
<sequence>MGAFAYPGGAMVAFPNPVPHEVRSRDHLGTIWQAARVAGVKPGTIRVWMTRRKIEPMALGDDGPELFHLPTIAEAAQVKSGRPRRAA</sequence>